<proteinExistence type="predicted"/>
<evidence type="ECO:0000256" key="2">
    <source>
        <dbReference type="ARBA" id="ARBA00022525"/>
    </source>
</evidence>
<dbReference type="PANTHER" id="PTHR13723:SF305">
    <property type="entry name" value="PROTEIN MADD-4"/>
    <property type="match status" value="1"/>
</dbReference>
<feature type="non-terminal residue" evidence="4">
    <location>
        <position position="1"/>
    </location>
</feature>
<evidence type="ECO:0000313" key="4">
    <source>
        <dbReference type="EMBL" id="KAK2183040.1"/>
    </source>
</evidence>
<evidence type="ECO:0000256" key="1">
    <source>
        <dbReference type="ARBA" id="ARBA00004613"/>
    </source>
</evidence>
<dbReference type="Proteomes" id="UP001209878">
    <property type="component" value="Unassembled WGS sequence"/>
</dbReference>
<keyword evidence="2" id="KW-0964">Secreted</keyword>
<dbReference type="GO" id="GO:0005576">
    <property type="term" value="C:extracellular region"/>
    <property type="evidence" value="ECO:0007669"/>
    <property type="project" value="UniProtKB-SubCell"/>
</dbReference>
<accession>A0AAD9NUN6</accession>
<evidence type="ECO:0000313" key="5">
    <source>
        <dbReference type="Proteomes" id="UP001209878"/>
    </source>
</evidence>
<evidence type="ECO:0000259" key="3">
    <source>
        <dbReference type="Pfam" id="PF05986"/>
    </source>
</evidence>
<name>A0AAD9NUN6_RIDPI</name>
<dbReference type="Pfam" id="PF05986">
    <property type="entry name" value="ADAMTS_spacer1"/>
    <property type="match status" value="1"/>
</dbReference>
<protein>
    <recommendedName>
        <fullName evidence="3">ADAMTS/ADAMTS-like Spacer 1 domain-containing protein</fullName>
    </recommendedName>
</protein>
<dbReference type="GO" id="GO:0031012">
    <property type="term" value="C:extracellular matrix"/>
    <property type="evidence" value="ECO:0007669"/>
    <property type="project" value="TreeGrafter"/>
</dbReference>
<dbReference type="GO" id="GO:0006508">
    <property type="term" value="P:proteolysis"/>
    <property type="evidence" value="ECO:0007669"/>
    <property type="project" value="TreeGrafter"/>
</dbReference>
<dbReference type="GO" id="GO:0030198">
    <property type="term" value="P:extracellular matrix organization"/>
    <property type="evidence" value="ECO:0007669"/>
    <property type="project" value="TreeGrafter"/>
</dbReference>
<gene>
    <name evidence="4" type="ORF">NP493_326g02043</name>
</gene>
<keyword evidence="5" id="KW-1185">Reference proteome</keyword>
<dbReference type="EMBL" id="JAODUO010000326">
    <property type="protein sequence ID" value="KAK2183040.1"/>
    <property type="molecule type" value="Genomic_DNA"/>
</dbReference>
<dbReference type="Gene3D" id="2.60.120.830">
    <property type="match status" value="1"/>
</dbReference>
<dbReference type="InterPro" id="IPR050439">
    <property type="entry name" value="ADAMTS_ADAMTS-like"/>
</dbReference>
<dbReference type="GO" id="GO:0004222">
    <property type="term" value="F:metalloendopeptidase activity"/>
    <property type="evidence" value="ECO:0007669"/>
    <property type="project" value="TreeGrafter"/>
</dbReference>
<feature type="domain" description="ADAMTS/ADAMTS-like Spacer 1" evidence="3">
    <location>
        <begin position="30"/>
        <end position="72"/>
    </location>
</feature>
<comment type="caution">
    <text evidence="4">The sequence shown here is derived from an EMBL/GenBank/DDBJ whole genome shotgun (WGS) entry which is preliminary data.</text>
</comment>
<dbReference type="AlphaFoldDB" id="A0AAD9NUN6"/>
<dbReference type="InterPro" id="IPR010294">
    <property type="entry name" value="ADAMTS_spacer1"/>
</dbReference>
<dbReference type="PANTHER" id="PTHR13723">
    <property type="entry name" value="ADAMTS A DISINTEGRIN AND METALLOPROTEASE WITH THROMBOSPONDIN MOTIFS PROTEASE"/>
    <property type="match status" value="1"/>
</dbReference>
<organism evidence="4 5">
    <name type="scientific">Ridgeia piscesae</name>
    <name type="common">Tubeworm</name>
    <dbReference type="NCBI Taxonomy" id="27915"/>
    <lineage>
        <taxon>Eukaryota</taxon>
        <taxon>Metazoa</taxon>
        <taxon>Spiralia</taxon>
        <taxon>Lophotrochozoa</taxon>
        <taxon>Annelida</taxon>
        <taxon>Polychaeta</taxon>
        <taxon>Sedentaria</taxon>
        <taxon>Canalipalpata</taxon>
        <taxon>Sabellida</taxon>
        <taxon>Siboglinidae</taxon>
        <taxon>Ridgeia</taxon>
    </lineage>
</organism>
<comment type="subcellular location">
    <subcellularLocation>
        <location evidence="1">Secreted</location>
    </subcellularLocation>
</comment>
<reference evidence="4" key="1">
    <citation type="journal article" date="2023" name="Mol. Biol. Evol.">
        <title>Third-Generation Sequencing Reveals the Adaptive Role of the Epigenome in Three Deep-Sea Polychaetes.</title>
        <authorList>
            <person name="Perez M."/>
            <person name="Aroh O."/>
            <person name="Sun Y."/>
            <person name="Lan Y."/>
            <person name="Juniper S.K."/>
            <person name="Young C.R."/>
            <person name="Angers B."/>
            <person name="Qian P.Y."/>
        </authorList>
    </citation>
    <scope>NUCLEOTIDE SEQUENCE</scope>
    <source>
        <strain evidence="4">R07B-5</strain>
    </source>
</reference>
<sequence length="160" mass="17329">RVGCDDVVGSKLKPDSCGECGGKNEKCHIVSGIFMRQNLPAGYSKVTVIPTGACNINITELHLSSNYLVLINSVTSPPVFISYVLHEFLSSSLTIFIISCLHMFSLHHLSSSTLPLINSTLFFINSCQQAGVDQCVQMDCHMLQLLTTPPPSGQKLDTAT</sequence>